<dbReference type="SUPFAM" id="SSF47384">
    <property type="entry name" value="Homodimeric domain of signal transducing histidine kinase"/>
    <property type="match status" value="1"/>
</dbReference>
<keyword evidence="11 14" id="KW-1133">Transmembrane helix</keyword>
<dbReference type="Gene3D" id="1.10.287.130">
    <property type="match status" value="1"/>
</dbReference>
<feature type="transmembrane region" description="Helical" evidence="14">
    <location>
        <begin position="258"/>
        <end position="278"/>
    </location>
</feature>
<dbReference type="Pfam" id="PF00512">
    <property type="entry name" value="HisKA"/>
    <property type="match status" value="1"/>
</dbReference>
<evidence type="ECO:0000313" key="17">
    <source>
        <dbReference type="Proteomes" id="UP000050833"/>
    </source>
</evidence>
<dbReference type="EC" id="2.7.13.3" evidence="3"/>
<dbReference type="GO" id="GO:0005524">
    <property type="term" value="F:ATP binding"/>
    <property type="evidence" value="ECO:0007669"/>
    <property type="project" value="UniProtKB-KW"/>
</dbReference>
<evidence type="ECO:0000256" key="1">
    <source>
        <dbReference type="ARBA" id="ARBA00000085"/>
    </source>
</evidence>
<keyword evidence="10" id="KW-0067">ATP-binding</keyword>
<evidence type="ECO:0000256" key="9">
    <source>
        <dbReference type="ARBA" id="ARBA00022777"/>
    </source>
</evidence>
<organism evidence="16 17">
    <name type="scientific">Butyribacter intestini</name>
    <dbReference type="NCBI Taxonomy" id="1703332"/>
    <lineage>
        <taxon>Bacteria</taxon>
        <taxon>Bacillati</taxon>
        <taxon>Bacillota</taxon>
        <taxon>Clostridia</taxon>
        <taxon>Lachnospirales</taxon>
        <taxon>Lachnospiraceae</taxon>
        <taxon>Butyribacter</taxon>
    </lineage>
</organism>
<keyword evidence="7 14" id="KW-0812">Transmembrane</keyword>
<evidence type="ECO:0000256" key="6">
    <source>
        <dbReference type="ARBA" id="ARBA00022679"/>
    </source>
</evidence>
<dbReference type="InterPro" id="IPR036097">
    <property type="entry name" value="HisK_dim/P_sf"/>
</dbReference>
<reference evidence="16 17" key="1">
    <citation type="submission" date="2015-10" db="EMBL/GenBank/DDBJ databases">
        <title>Butyribacter intestini gen. nov., sp. nov., a butyric acid-producing bacterium of the family Lachnospiraceae isolated from the human faeces.</title>
        <authorList>
            <person name="Zou Y."/>
            <person name="Xue W."/>
            <person name="Luo G."/>
            <person name="Lv M."/>
        </authorList>
    </citation>
    <scope>NUCLEOTIDE SEQUENCE [LARGE SCALE GENOMIC DNA]</scope>
    <source>
        <strain evidence="16 17">TF01-11</strain>
    </source>
</reference>
<dbReference type="PROSITE" id="PS50109">
    <property type="entry name" value="HIS_KIN"/>
    <property type="match status" value="1"/>
</dbReference>
<dbReference type="PANTHER" id="PTHR45528">
    <property type="entry name" value="SENSOR HISTIDINE KINASE CPXA"/>
    <property type="match status" value="1"/>
</dbReference>
<dbReference type="SUPFAM" id="SSF55874">
    <property type="entry name" value="ATPase domain of HSP90 chaperone/DNA topoisomerase II/histidine kinase"/>
    <property type="match status" value="1"/>
</dbReference>
<dbReference type="CDD" id="cd00082">
    <property type="entry name" value="HisKA"/>
    <property type="match status" value="1"/>
</dbReference>
<comment type="subcellular location">
    <subcellularLocation>
        <location evidence="2">Cell membrane</location>
        <topology evidence="2">Multi-pass membrane protein</topology>
    </subcellularLocation>
</comment>
<dbReference type="SMART" id="SM00387">
    <property type="entry name" value="HATPase_c"/>
    <property type="match status" value="1"/>
</dbReference>
<evidence type="ECO:0000256" key="10">
    <source>
        <dbReference type="ARBA" id="ARBA00022840"/>
    </source>
</evidence>
<dbReference type="Proteomes" id="UP000050833">
    <property type="component" value="Unassembled WGS sequence"/>
</dbReference>
<evidence type="ECO:0000256" key="11">
    <source>
        <dbReference type="ARBA" id="ARBA00022989"/>
    </source>
</evidence>
<keyword evidence="4" id="KW-1003">Cell membrane</keyword>
<keyword evidence="5" id="KW-0597">Phosphoprotein</keyword>
<comment type="catalytic activity">
    <reaction evidence="1">
        <text>ATP + protein L-histidine = ADP + protein N-phospho-L-histidine.</text>
        <dbReference type="EC" id="2.7.13.3"/>
    </reaction>
</comment>
<feature type="domain" description="Histidine kinase" evidence="15">
    <location>
        <begin position="435"/>
        <end position="649"/>
    </location>
</feature>
<dbReference type="SMART" id="SM00388">
    <property type="entry name" value="HisKA"/>
    <property type="match status" value="1"/>
</dbReference>
<dbReference type="InterPro" id="IPR036890">
    <property type="entry name" value="HATPase_C_sf"/>
</dbReference>
<comment type="caution">
    <text evidence="16">The sequence shown here is derived from an EMBL/GenBank/DDBJ whole genome shotgun (WGS) entry which is preliminary data.</text>
</comment>
<keyword evidence="13 14" id="KW-0472">Membrane</keyword>
<evidence type="ECO:0000256" key="2">
    <source>
        <dbReference type="ARBA" id="ARBA00004651"/>
    </source>
</evidence>
<keyword evidence="17" id="KW-1185">Reference proteome</keyword>
<evidence type="ECO:0000259" key="15">
    <source>
        <dbReference type="PROSITE" id="PS50109"/>
    </source>
</evidence>
<proteinExistence type="predicted"/>
<dbReference type="EMBL" id="LLKB01000001">
    <property type="protein sequence ID" value="KQC85814.1"/>
    <property type="molecule type" value="Genomic_DNA"/>
</dbReference>
<dbReference type="GO" id="GO:0000155">
    <property type="term" value="F:phosphorelay sensor kinase activity"/>
    <property type="evidence" value="ECO:0007669"/>
    <property type="project" value="InterPro"/>
</dbReference>
<dbReference type="InterPro" id="IPR050398">
    <property type="entry name" value="HssS/ArlS-like"/>
</dbReference>
<evidence type="ECO:0000256" key="4">
    <source>
        <dbReference type="ARBA" id="ARBA00022475"/>
    </source>
</evidence>
<keyword evidence="9" id="KW-0418">Kinase</keyword>
<evidence type="ECO:0000256" key="5">
    <source>
        <dbReference type="ARBA" id="ARBA00022553"/>
    </source>
</evidence>
<evidence type="ECO:0000256" key="12">
    <source>
        <dbReference type="ARBA" id="ARBA00023012"/>
    </source>
</evidence>
<dbReference type="Pfam" id="PF02518">
    <property type="entry name" value="HATPase_c"/>
    <property type="match status" value="1"/>
</dbReference>
<dbReference type="InterPro" id="IPR005467">
    <property type="entry name" value="His_kinase_dom"/>
</dbReference>
<keyword evidence="12" id="KW-0902">Two-component regulatory system</keyword>
<protein>
    <recommendedName>
        <fullName evidence="3">histidine kinase</fullName>
        <ecNumber evidence="3">2.7.13.3</ecNumber>
    </recommendedName>
</protein>
<evidence type="ECO:0000256" key="13">
    <source>
        <dbReference type="ARBA" id="ARBA00023136"/>
    </source>
</evidence>
<gene>
    <name evidence="16" type="ORF">APZ18_00990</name>
</gene>
<evidence type="ECO:0000313" key="16">
    <source>
        <dbReference type="EMBL" id="KQC85814.1"/>
    </source>
</evidence>
<evidence type="ECO:0000256" key="7">
    <source>
        <dbReference type="ARBA" id="ARBA00022692"/>
    </source>
</evidence>
<evidence type="ECO:0000256" key="14">
    <source>
        <dbReference type="SAM" id="Phobius"/>
    </source>
</evidence>
<keyword evidence="8" id="KW-0547">Nucleotide-binding</keyword>
<evidence type="ECO:0000256" key="8">
    <source>
        <dbReference type="ARBA" id="ARBA00022741"/>
    </source>
</evidence>
<dbReference type="RefSeq" id="WP_055940751.1">
    <property type="nucleotide sequence ID" value="NZ_JAQDCV010000006.1"/>
</dbReference>
<name>A0AAW3JW24_9FIRM</name>
<sequence>MAIKLKNITKTKKLPVLRSKKKSISILTYISVFILIITGILLILFARNGIYRDALSETEYGRSAAYARQICKDIKKICSYENNAVDGAKKSKEMGRDFSYLYAKMYISENVDIFIDHEACNNEINLKMQQLSTTIKQNKLMLQTYNIQRKDALTKCITEKFDTSTTRVVAVSNNTNLIHSDILETNDYDYEDVFDYETGDSAVILLIYNTDIFNAQKSQWQTLCTCIKIITTLAVISALYLLYIHLFMKGYITFYAKALRKFLHNIRIFITGHIYYALCTKKGVKFLFISSTILVALIAVFLIIFTMLREYFINLIPVGYSLNTLSDWVPDKWYNLAYYVTSDSYCRLCCGCFVIYVLIFAIYHYFSSKVISSCSLLEKDIDEIYNGNYKFDTADAADSTFYESILKLSNIGAGFEKSLAEKVKSERMKTELITNVSHDLKTPLTSIISYVDLLERRDDLPPEAVDYIEIISKKAIHLKKMVFDVFELAKTASGELVIKKTNLSLNKLIVQTLTDMDDAVQKSGLDIKLKMPEKDIFINSDGSRLYRVMQNIIGNALKYSLKGTRIFITETTEESTVKLILKNTSSYEMDFTEEEILERFSRGDKARNTEGNGLGLSIAKEFTNACGGTFKIKIDGDQFNVIIVFPIAADKD</sequence>
<feature type="transmembrane region" description="Helical" evidence="14">
    <location>
        <begin position="345"/>
        <end position="366"/>
    </location>
</feature>
<evidence type="ECO:0000256" key="3">
    <source>
        <dbReference type="ARBA" id="ARBA00012438"/>
    </source>
</evidence>
<dbReference type="Gene3D" id="3.30.565.10">
    <property type="entry name" value="Histidine kinase-like ATPase, C-terminal domain"/>
    <property type="match status" value="1"/>
</dbReference>
<dbReference type="AlphaFoldDB" id="A0AAW3JW24"/>
<dbReference type="InterPro" id="IPR003661">
    <property type="entry name" value="HisK_dim/P_dom"/>
</dbReference>
<feature type="transmembrane region" description="Helical" evidence="14">
    <location>
        <begin position="26"/>
        <end position="46"/>
    </location>
</feature>
<accession>A0AAW3JW24</accession>
<feature type="transmembrane region" description="Helical" evidence="14">
    <location>
        <begin position="284"/>
        <end position="305"/>
    </location>
</feature>
<feature type="transmembrane region" description="Helical" evidence="14">
    <location>
        <begin position="227"/>
        <end position="246"/>
    </location>
</feature>
<dbReference type="PANTHER" id="PTHR45528:SF1">
    <property type="entry name" value="SENSOR HISTIDINE KINASE CPXA"/>
    <property type="match status" value="1"/>
</dbReference>
<dbReference type="InterPro" id="IPR003594">
    <property type="entry name" value="HATPase_dom"/>
</dbReference>
<dbReference type="GO" id="GO:0005886">
    <property type="term" value="C:plasma membrane"/>
    <property type="evidence" value="ECO:0007669"/>
    <property type="project" value="UniProtKB-SubCell"/>
</dbReference>
<keyword evidence="6" id="KW-0808">Transferase</keyword>